<evidence type="ECO:0000313" key="3">
    <source>
        <dbReference type="Proteomes" id="UP001163046"/>
    </source>
</evidence>
<evidence type="ECO:0000256" key="1">
    <source>
        <dbReference type="SAM" id="MobiDB-lite"/>
    </source>
</evidence>
<name>A0A9W9YJH3_9CNID</name>
<accession>A0A9W9YJH3</accession>
<reference evidence="2" key="1">
    <citation type="submission" date="2023-01" db="EMBL/GenBank/DDBJ databases">
        <title>Genome assembly of the deep-sea coral Lophelia pertusa.</title>
        <authorList>
            <person name="Herrera S."/>
            <person name="Cordes E."/>
        </authorList>
    </citation>
    <scope>NUCLEOTIDE SEQUENCE</scope>
    <source>
        <strain evidence="2">USNM1676648</strain>
        <tissue evidence="2">Polyp</tissue>
    </source>
</reference>
<feature type="compositionally biased region" description="Polar residues" evidence="1">
    <location>
        <begin position="62"/>
        <end position="75"/>
    </location>
</feature>
<feature type="compositionally biased region" description="Basic and acidic residues" evidence="1">
    <location>
        <begin position="17"/>
        <end position="43"/>
    </location>
</feature>
<protein>
    <submittedName>
        <fullName evidence="2">Uncharacterized protein</fullName>
    </submittedName>
</protein>
<keyword evidence="3" id="KW-1185">Reference proteome</keyword>
<dbReference type="AlphaFoldDB" id="A0A9W9YJH3"/>
<feature type="region of interest" description="Disordered" evidence="1">
    <location>
        <begin position="17"/>
        <end position="76"/>
    </location>
</feature>
<organism evidence="2 3">
    <name type="scientific">Desmophyllum pertusum</name>
    <dbReference type="NCBI Taxonomy" id="174260"/>
    <lineage>
        <taxon>Eukaryota</taxon>
        <taxon>Metazoa</taxon>
        <taxon>Cnidaria</taxon>
        <taxon>Anthozoa</taxon>
        <taxon>Hexacorallia</taxon>
        <taxon>Scleractinia</taxon>
        <taxon>Caryophylliina</taxon>
        <taxon>Caryophylliidae</taxon>
        <taxon>Desmophyllum</taxon>
    </lineage>
</organism>
<proteinExistence type="predicted"/>
<comment type="caution">
    <text evidence="2">The sequence shown here is derived from an EMBL/GenBank/DDBJ whole genome shotgun (WGS) entry which is preliminary data.</text>
</comment>
<evidence type="ECO:0000313" key="2">
    <source>
        <dbReference type="EMBL" id="KAJ7352987.1"/>
    </source>
</evidence>
<dbReference type="Proteomes" id="UP001163046">
    <property type="component" value="Unassembled WGS sequence"/>
</dbReference>
<sequence>MERVLLDILHNRVKPVKHDPERWDNPQSYDGDHEGFPGERSGRDLPPGAVADVLAPYGSKNMPGSPSCGGTTCQQPDKDEAIRGFSASYFPDWRATNRVIAVNTDRGQCHDINSKAREHGEEPR</sequence>
<gene>
    <name evidence="2" type="ORF">OS493_032926</name>
</gene>
<dbReference type="EMBL" id="MU827343">
    <property type="protein sequence ID" value="KAJ7352987.1"/>
    <property type="molecule type" value="Genomic_DNA"/>
</dbReference>